<dbReference type="EMBL" id="QFFJ01000003">
    <property type="protein sequence ID" value="RBL88020.1"/>
    <property type="molecule type" value="Genomic_DNA"/>
</dbReference>
<dbReference type="Proteomes" id="UP000253410">
    <property type="component" value="Unassembled WGS sequence"/>
</dbReference>
<dbReference type="AlphaFoldDB" id="A0A365XPF0"/>
<feature type="signal peptide" evidence="1">
    <location>
        <begin position="1"/>
        <end position="19"/>
    </location>
</feature>
<dbReference type="GO" id="GO:0015562">
    <property type="term" value="F:efflux transmembrane transporter activity"/>
    <property type="evidence" value="ECO:0007669"/>
    <property type="project" value="InterPro"/>
</dbReference>
<evidence type="ECO:0000256" key="1">
    <source>
        <dbReference type="SAM" id="SignalP"/>
    </source>
</evidence>
<protein>
    <recommendedName>
        <fullName evidence="4">Outer membrane efflux protein</fullName>
    </recommendedName>
</protein>
<dbReference type="RefSeq" id="WP_113619847.1">
    <property type="nucleotide sequence ID" value="NZ_QFFJ01000003.1"/>
</dbReference>
<evidence type="ECO:0000313" key="2">
    <source>
        <dbReference type="EMBL" id="RBL88020.1"/>
    </source>
</evidence>
<comment type="caution">
    <text evidence="2">The sequence shown here is derived from an EMBL/GenBank/DDBJ whole genome shotgun (WGS) entry which is preliminary data.</text>
</comment>
<dbReference type="SUPFAM" id="SSF56954">
    <property type="entry name" value="Outer membrane efflux proteins (OEP)"/>
    <property type="match status" value="1"/>
</dbReference>
<accession>A0A365XPF0</accession>
<sequence length="244" mass="27537">MKRIFLFSCSALLSLSMYAQTKTPHVKPQSQTKTPPSANPSNNAIRERLVELALDNPQMRIAGYQKDKTNYEVTKASASWLNYVTASMNINEVTTGAYKANNPDRANIYYPLWNIGINVPLGSLISKPADVKIARKNRAIATEEKEVLARLIKRQILSLYEDYLNKADLLNIQTEMAEDEAANLQTVEEKFSSGGVGYQEYSTASKSYSEQLFKQKVLQRDLNVVKLQIEEIIGVRLEEVLLQK</sequence>
<gene>
    <name evidence="2" type="ORF">DF182_31280</name>
</gene>
<evidence type="ECO:0000313" key="3">
    <source>
        <dbReference type="Proteomes" id="UP000253410"/>
    </source>
</evidence>
<keyword evidence="1" id="KW-0732">Signal</keyword>
<dbReference type="OrthoDB" id="654651at2"/>
<name>A0A365XPF0_9BACT</name>
<evidence type="ECO:0008006" key="4">
    <source>
        <dbReference type="Google" id="ProtNLM"/>
    </source>
</evidence>
<proteinExistence type="predicted"/>
<organism evidence="2 3">
    <name type="scientific">Chitinophaga flava</name>
    <dbReference type="NCBI Taxonomy" id="2259036"/>
    <lineage>
        <taxon>Bacteria</taxon>
        <taxon>Pseudomonadati</taxon>
        <taxon>Bacteroidota</taxon>
        <taxon>Chitinophagia</taxon>
        <taxon>Chitinophagales</taxon>
        <taxon>Chitinophagaceae</taxon>
        <taxon>Chitinophaga</taxon>
    </lineage>
</organism>
<reference evidence="2 3" key="1">
    <citation type="submission" date="2018-05" db="EMBL/GenBank/DDBJ databases">
        <title>Chitinophaga sp. K3CV102501T nov., isolated from isolated from a monsoon evergreen broad-leaved forest soil.</title>
        <authorList>
            <person name="Lv Y."/>
        </authorList>
    </citation>
    <scope>NUCLEOTIDE SEQUENCE [LARGE SCALE GENOMIC DNA]</scope>
    <source>
        <strain evidence="2 3">GDMCC 1.1325</strain>
    </source>
</reference>
<dbReference type="Gene3D" id="1.20.1600.10">
    <property type="entry name" value="Outer membrane efflux proteins (OEP)"/>
    <property type="match status" value="1"/>
</dbReference>
<feature type="chain" id="PRO_5016753205" description="Outer membrane efflux protein" evidence="1">
    <location>
        <begin position="20"/>
        <end position="244"/>
    </location>
</feature>
<keyword evidence="3" id="KW-1185">Reference proteome</keyword>